<protein>
    <submittedName>
        <fullName evidence="2">Uncharacterized protein</fullName>
    </submittedName>
</protein>
<dbReference type="EMBL" id="CM001883">
    <property type="protein sequence ID" value="EOY08140.1"/>
    <property type="molecule type" value="Genomic_DNA"/>
</dbReference>
<feature type="transmembrane region" description="Helical" evidence="1">
    <location>
        <begin position="75"/>
        <end position="97"/>
    </location>
</feature>
<keyword evidence="3" id="KW-1185">Reference proteome</keyword>
<gene>
    <name evidence="2" type="ORF">TCM_022478</name>
</gene>
<name>A0A061ESX5_THECC</name>
<keyword evidence="1" id="KW-0812">Transmembrane</keyword>
<evidence type="ECO:0000256" key="1">
    <source>
        <dbReference type="SAM" id="Phobius"/>
    </source>
</evidence>
<dbReference type="InParanoid" id="A0A061ESX5"/>
<proteinExistence type="predicted"/>
<evidence type="ECO:0000313" key="3">
    <source>
        <dbReference type="Proteomes" id="UP000026915"/>
    </source>
</evidence>
<dbReference type="Proteomes" id="UP000026915">
    <property type="component" value="Chromosome 5"/>
</dbReference>
<keyword evidence="1" id="KW-0472">Membrane</keyword>
<evidence type="ECO:0000313" key="2">
    <source>
        <dbReference type="EMBL" id="EOY08140.1"/>
    </source>
</evidence>
<reference evidence="2 3" key="1">
    <citation type="journal article" date="2013" name="Genome Biol.">
        <title>The genome sequence of the most widely cultivated cacao type and its use to identify candidate genes regulating pod color.</title>
        <authorList>
            <person name="Motamayor J.C."/>
            <person name="Mockaitis K."/>
            <person name="Schmutz J."/>
            <person name="Haiminen N."/>
            <person name="Iii D.L."/>
            <person name="Cornejo O."/>
            <person name="Findley S.D."/>
            <person name="Zheng P."/>
            <person name="Utro F."/>
            <person name="Royaert S."/>
            <person name="Saski C."/>
            <person name="Jenkins J."/>
            <person name="Podicheti R."/>
            <person name="Zhao M."/>
            <person name="Scheffler B.E."/>
            <person name="Stack J.C."/>
            <person name="Feltus F.A."/>
            <person name="Mustiga G.M."/>
            <person name="Amores F."/>
            <person name="Phillips W."/>
            <person name="Marelli J.P."/>
            <person name="May G.D."/>
            <person name="Shapiro H."/>
            <person name="Ma J."/>
            <person name="Bustamante C.D."/>
            <person name="Schnell R.J."/>
            <person name="Main D."/>
            <person name="Gilbert D."/>
            <person name="Parida L."/>
            <person name="Kuhn D.N."/>
        </authorList>
    </citation>
    <scope>NUCLEOTIDE SEQUENCE [LARGE SCALE GENOMIC DNA]</scope>
    <source>
        <strain evidence="3">cv. Matina 1-6</strain>
    </source>
</reference>
<dbReference type="AlphaFoldDB" id="A0A061ESX5"/>
<dbReference type="Gramene" id="EOY08140">
    <property type="protein sequence ID" value="EOY08140"/>
    <property type="gene ID" value="TCM_022478"/>
</dbReference>
<accession>A0A061ESX5</accession>
<keyword evidence="1" id="KW-1133">Transmembrane helix</keyword>
<organism evidence="2 3">
    <name type="scientific">Theobroma cacao</name>
    <name type="common">Cacao</name>
    <name type="synonym">Cocoa</name>
    <dbReference type="NCBI Taxonomy" id="3641"/>
    <lineage>
        <taxon>Eukaryota</taxon>
        <taxon>Viridiplantae</taxon>
        <taxon>Streptophyta</taxon>
        <taxon>Embryophyta</taxon>
        <taxon>Tracheophyta</taxon>
        <taxon>Spermatophyta</taxon>
        <taxon>Magnoliopsida</taxon>
        <taxon>eudicotyledons</taxon>
        <taxon>Gunneridae</taxon>
        <taxon>Pentapetalae</taxon>
        <taxon>rosids</taxon>
        <taxon>malvids</taxon>
        <taxon>Malvales</taxon>
        <taxon>Malvaceae</taxon>
        <taxon>Byttnerioideae</taxon>
        <taxon>Theobroma</taxon>
    </lineage>
</organism>
<sequence>MDSAIEIWNTLEQSFAHLDDTIICNLQYTLDFIDFHVGKRVVLIKIHSLIGHPLTSPLTLNLSSLFNGFTHSNPFLILLSLFVASFSSSILMVFRFLNGPNDTFSTVRSQIILMDPKPDLDKVHSLVLRKEA</sequence>
<dbReference type="HOGENOM" id="CLU_143145_0_0_1"/>